<dbReference type="AlphaFoldDB" id="A0A6A6ZL55"/>
<dbReference type="OrthoDB" id="45365at2759"/>
<name>A0A6A6ZL55_9PLEO</name>
<evidence type="ECO:0000256" key="2">
    <source>
        <dbReference type="ARBA" id="ARBA00022737"/>
    </source>
</evidence>
<dbReference type="Gene3D" id="2.120.10.80">
    <property type="entry name" value="Kelch-type beta propeller"/>
    <property type="match status" value="2"/>
</dbReference>
<keyword evidence="5" id="KW-1185">Reference proteome</keyword>
<feature type="chain" id="PRO_5025619291" evidence="3">
    <location>
        <begin position="19"/>
        <end position="347"/>
    </location>
</feature>
<dbReference type="InterPro" id="IPR006652">
    <property type="entry name" value="Kelch_1"/>
</dbReference>
<dbReference type="InterPro" id="IPR015915">
    <property type="entry name" value="Kelch-typ_b-propeller"/>
</dbReference>
<organism evidence="4 5">
    <name type="scientific">Ophiobolus disseminans</name>
    <dbReference type="NCBI Taxonomy" id="1469910"/>
    <lineage>
        <taxon>Eukaryota</taxon>
        <taxon>Fungi</taxon>
        <taxon>Dikarya</taxon>
        <taxon>Ascomycota</taxon>
        <taxon>Pezizomycotina</taxon>
        <taxon>Dothideomycetes</taxon>
        <taxon>Pleosporomycetidae</taxon>
        <taxon>Pleosporales</taxon>
        <taxon>Pleosporineae</taxon>
        <taxon>Phaeosphaeriaceae</taxon>
        <taxon>Ophiobolus</taxon>
    </lineage>
</organism>
<evidence type="ECO:0000313" key="5">
    <source>
        <dbReference type="Proteomes" id="UP000799424"/>
    </source>
</evidence>
<evidence type="ECO:0000256" key="1">
    <source>
        <dbReference type="ARBA" id="ARBA00022441"/>
    </source>
</evidence>
<keyword evidence="1" id="KW-0880">Kelch repeat</keyword>
<proteinExistence type="predicted"/>
<accession>A0A6A6ZL55</accession>
<sequence>MHFTQLLTVSNILGVALSASLPYNSHAPTWRTLAPIPLHARQEQTTLFLPPSTIVIVGGVIPTNDTNFVATTPLMQFYSIPTNTWSTKAPLPLPLNHLNVAVVDGKIYCLGGLAEETSQGRAWRAVADSWVYDPSTDAWTPLPGVPAGQLSGSAAVGVYDKKIYLAGGLKELELYGTYTQRTTSFVSIFDTVSKKWLQVSDAAKNLPEGRDHAGAAAVGGKMYVLGGRKDGQKNVKDTVFVLDLCDTKAGWKTSKAKMPTARGGVATGVIGKKVYTFGGEGNTATESGIFDQVEAYDTVKDKWESVGTMKLPRHGTYAVGVGRKVYIPGGGVVQSGGAVADFDVFEL</sequence>
<evidence type="ECO:0000256" key="3">
    <source>
        <dbReference type="SAM" id="SignalP"/>
    </source>
</evidence>
<reference evidence="4" key="1">
    <citation type="journal article" date="2020" name="Stud. Mycol.">
        <title>101 Dothideomycetes genomes: a test case for predicting lifestyles and emergence of pathogens.</title>
        <authorList>
            <person name="Haridas S."/>
            <person name="Albert R."/>
            <person name="Binder M."/>
            <person name="Bloem J."/>
            <person name="Labutti K."/>
            <person name="Salamov A."/>
            <person name="Andreopoulos B."/>
            <person name="Baker S."/>
            <person name="Barry K."/>
            <person name="Bills G."/>
            <person name="Bluhm B."/>
            <person name="Cannon C."/>
            <person name="Castanera R."/>
            <person name="Culley D."/>
            <person name="Daum C."/>
            <person name="Ezra D."/>
            <person name="Gonzalez J."/>
            <person name="Henrissat B."/>
            <person name="Kuo A."/>
            <person name="Liang C."/>
            <person name="Lipzen A."/>
            <person name="Lutzoni F."/>
            <person name="Magnuson J."/>
            <person name="Mondo S."/>
            <person name="Nolan M."/>
            <person name="Ohm R."/>
            <person name="Pangilinan J."/>
            <person name="Park H.-J."/>
            <person name="Ramirez L."/>
            <person name="Alfaro M."/>
            <person name="Sun H."/>
            <person name="Tritt A."/>
            <person name="Yoshinaga Y."/>
            <person name="Zwiers L.-H."/>
            <person name="Turgeon B."/>
            <person name="Goodwin S."/>
            <person name="Spatafora J."/>
            <person name="Crous P."/>
            <person name="Grigoriev I."/>
        </authorList>
    </citation>
    <scope>NUCLEOTIDE SEQUENCE</scope>
    <source>
        <strain evidence="4">CBS 113818</strain>
    </source>
</reference>
<feature type="signal peptide" evidence="3">
    <location>
        <begin position="1"/>
        <end position="18"/>
    </location>
</feature>
<keyword evidence="3" id="KW-0732">Signal</keyword>
<protein>
    <submittedName>
        <fullName evidence="4">Galactose oxidase</fullName>
    </submittedName>
</protein>
<dbReference type="SMART" id="SM00612">
    <property type="entry name" value="Kelch"/>
    <property type="match status" value="5"/>
</dbReference>
<gene>
    <name evidence="4" type="ORF">CC86DRAFT_459049</name>
</gene>
<dbReference type="Pfam" id="PF24681">
    <property type="entry name" value="Kelch_KLHDC2_KLHL20_DRC7"/>
    <property type="match status" value="1"/>
</dbReference>
<dbReference type="PANTHER" id="PTHR46344">
    <property type="entry name" value="OS02G0202900 PROTEIN"/>
    <property type="match status" value="1"/>
</dbReference>
<dbReference type="EMBL" id="MU006237">
    <property type="protein sequence ID" value="KAF2821389.1"/>
    <property type="molecule type" value="Genomic_DNA"/>
</dbReference>
<evidence type="ECO:0000313" key="4">
    <source>
        <dbReference type="EMBL" id="KAF2821389.1"/>
    </source>
</evidence>
<dbReference type="Pfam" id="PF01344">
    <property type="entry name" value="Kelch_1"/>
    <property type="match status" value="1"/>
</dbReference>
<dbReference type="Proteomes" id="UP000799424">
    <property type="component" value="Unassembled WGS sequence"/>
</dbReference>
<dbReference type="PANTHER" id="PTHR46344:SF27">
    <property type="entry name" value="KELCH REPEAT SUPERFAMILY PROTEIN"/>
    <property type="match status" value="1"/>
</dbReference>
<dbReference type="SUPFAM" id="SSF117281">
    <property type="entry name" value="Kelch motif"/>
    <property type="match status" value="2"/>
</dbReference>
<keyword evidence="2" id="KW-0677">Repeat</keyword>